<evidence type="ECO:0000313" key="2">
    <source>
        <dbReference type="Proteomes" id="UP001431783"/>
    </source>
</evidence>
<dbReference type="InterPro" id="IPR052709">
    <property type="entry name" value="Transposase-MT_Hybrid"/>
</dbReference>
<proteinExistence type="predicted"/>
<gene>
    <name evidence="1" type="ORF">WA026_019864</name>
</gene>
<dbReference type="AlphaFoldDB" id="A0AAW1VHU7"/>
<comment type="caution">
    <text evidence="1">The sequence shown here is derived from an EMBL/GenBank/DDBJ whole genome shotgun (WGS) entry which is preliminary data.</text>
</comment>
<evidence type="ECO:0008006" key="3">
    <source>
        <dbReference type="Google" id="ProtNLM"/>
    </source>
</evidence>
<sequence>MIEKIHQTVLEDRRLNVHKIAETCRMSVERVRNILQNYLRMEKLCERWVSRLLMLDQKLIRKYISSENLAMYRRHPNEFLRGFITVDETWVHHYAPENKEQSKQ</sequence>
<evidence type="ECO:0000313" key="1">
    <source>
        <dbReference type="EMBL" id="KAK9892413.1"/>
    </source>
</evidence>
<reference evidence="1 2" key="1">
    <citation type="submission" date="2023-03" db="EMBL/GenBank/DDBJ databases">
        <title>Genome insight into feeding habits of ladybird beetles.</title>
        <authorList>
            <person name="Li H.-S."/>
            <person name="Huang Y.-H."/>
            <person name="Pang H."/>
        </authorList>
    </citation>
    <scope>NUCLEOTIDE SEQUENCE [LARGE SCALE GENOMIC DNA]</scope>
    <source>
        <strain evidence="1">SYSU_2023b</strain>
        <tissue evidence="1">Whole body</tissue>
    </source>
</reference>
<organism evidence="1 2">
    <name type="scientific">Henosepilachna vigintioctopunctata</name>
    <dbReference type="NCBI Taxonomy" id="420089"/>
    <lineage>
        <taxon>Eukaryota</taxon>
        <taxon>Metazoa</taxon>
        <taxon>Ecdysozoa</taxon>
        <taxon>Arthropoda</taxon>
        <taxon>Hexapoda</taxon>
        <taxon>Insecta</taxon>
        <taxon>Pterygota</taxon>
        <taxon>Neoptera</taxon>
        <taxon>Endopterygota</taxon>
        <taxon>Coleoptera</taxon>
        <taxon>Polyphaga</taxon>
        <taxon>Cucujiformia</taxon>
        <taxon>Coccinelloidea</taxon>
        <taxon>Coccinellidae</taxon>
        <taxon>Epilachninae</taxon>
        <taxon>Epilachnini</taxon>
        <taxon>Henosepilachna</taxon>
    </lineage>
</organism>
<keyword evidence="2" id="KW-1185">Reference proteome</keyword>
<dbReference type="EMBL" id="JARQZJ010000134">
    <property type="protein sequence ID" value="KAK9892413.1"/>
    <property type="molecule type" value="Genomic_DNA"/>
</dbReference>
<name>A0AAW1VHU7_9CUCU</name>
<dbReference type="PANTHER" id="PTHR46060">
    <property type="entry name" value="MARINER MOS1 TRANSPOSASE-LIKE PROTEIN"/>
    <property type="match status" value="1"/>
</dbReference>
<protein>
    <recommendedName>
        <fullName evidence="3">Histone-lysine N-methyltransferase SETMAR</fullName>
    </recommendedName>
</protein>
<dbReference type="PANTHER" id="PTHR46060:SF1">
    <property type="entry name" value="MARINER MOS1 TRANSPOSASE-LIKE PROTEIN"/>
    <property type="match status" value="1"/>
</dbReference>
<accession>A0AAW1VHU7</accession>
<dbReference type="Proteomes" id="UP001431783">
    <property type="component" value="Unassembled WGS sequence"/>
</dbReference>